<dbReference type="Pfam" id="PF07727">
    <property type="entry name" value="RVT_2"/>
    <property type="match status" value="1"/>
</dbReference>
<dbReference type="AlphaFoldDB" id="A0A699QPG9"/>
<comment type="caution">
    <text evidence="2">The sequence shown here is derived from an EMBL/GenBank/DDBJ whole genome shotgun (WGS) entry which is preliminary data.</text>
</comment>
<gene>
    <name evidence="2" type="ORF">Tci_842472</name>
</gene>
<dbReference type="InterPro" id="IPR013103">
    <property type="entry name" value="RVT_2"/>
</dbReference>
<evidence type="ECO:0000259" key="1">
    <source>
        <dbReference type="Pfam" id="PF07727"/>
    </source>
</evidence>
<organism evidence="2">
    <name type="scientific">Tanacetum cinerariifolium</name>
    <name type="common">Dalmatian daisy</name>
    <name type="synonym">Chrysanthemum cinerariifolium</name>
    <dbReference type="NCBI Taxonomy" id="118510"/>
    <lineage>
        <taxon>Eukaryota</taxon>
        <taxon>Viridiplantae</taxon>
        <taxon>Streptophyta</taxon>
        <taxon>Embryophyta</taxon>
        <taxon>Tracheophyta</taxon>
        <taxon>Spermatophyta</taxon>
        <taxon>Magnoliopsida</taxon>
        <taxon>eudicotyledons</taxon>
        <taxon>Gunneridae</taxon>
        <taxon>Pentapetalae</taxon>
        <taxon>asterids</taxon>
        <taxon>campanulids</taxon>
        <taxon>Asterales</taxon>
        <taxon>Asteraceae</taxon>
        <taxon>Asteroideae</taxon>
        <taxon>Anthemideae</taxon>
        <taxon>Anthemidinae</taxon>
        <taxon>Tanacetum</taxon>
    </lineage>
</organism>
<name>A0A699QPG9_TANCI</name>
<evidence type="ECO:0000313" key="2">
    <source>
        <dbReference type="EMBL" id="GFC70502.1"/>
    </source>
</evidence>
<accession>A0A699QPG9</accession>
<reference evidence="2" key="1">
    <citation type="journal article" date="2019" name="Sci. Rep.">
        <title>Draft genome of Tanacetum cinerariifolium, the natural source of mosquito coil.</title>
        <authorList>
            <person name="Yamashiro T."/>
            <person name="Shiraishi A."/>
            <person name="Satake H."/>
            <person name="Nakayama K."/>
        </authorList>
    </citation>
    <scope>NUCLEOTIDE SEQUENCE</scope>
</reference>
<feature type="non-terminal residue" evidence="2">
    <location>
        <position position="78"/>
    </location>
</feature>
<protein>
    <recommendedName>
        <fullName evidence="1">Reverse transcriptase Ty1/copia-type domain-containing protein</fullName>
    </recommendedName>
</protein>
<sequence length="78" mass="9121">MGARTRLDKVMVITLKWIYKVKLDELRGILKNTARLVAHGYRQEKRINFEESFASVARLEAHKKMVVYQMDVNTALLN</sequence>
<proteinExistence type="predicted"/>
<feature type="domain" description="Reverse transcriptase Ty1/copia-type" evidence="1">
    <location>
        <begin position="11"/>
        <end position="78"/>
    </location>
</feature>
<dbReference type="EMBL" id="BKCJ011029181">
    <property type="protein sequence ID" value="GFC70502.1"/>
    <property type="molecule type" value="Genomic_DNA"/>
</dbReference>